<evidence type="ECO:0000256" key="1">
    <source>
        <dbReference type="ARBA" id="ARBA00004141"/>
    </source>
</evidence>
<feature type="region of interest" description="Disordered" evidence="11">
    <location>
        <begin position="145"/>
        <end position="170"/>
    </location>
</feature>
<dbReference type="PANTHER" id="PTHR12246">
    <property type="entry name" value="PALMITOYLTRANSFERASE ZDHHC16"/>
    <property type="match status" value="1"/>
</dbReference>
<gene>
    <name evidence="13" type="ORF">BGW38_006169</name>
</gene>
<feature type="region of interest" description="Disordered" evidence="11">
    <location>
        <begin position="444"/>
        <end position="485"/>
    </location>
</feature>
<feature type="domain" description="Palmitoyltransferase DHHC" evidence="12">
    <location>
        <begin position="194"/>
        <end position="291"/>
    </location>
</feature>
<proteinExistence type="inferred from homology"/>
<name>A0A9P6FN72_9FUNG</name>
<evidence type="ECO:0000256" key="4">
    <source>
        <dbReference type="ARBA" id="ARBA00022989"/>
    </source>
</evidence>
<dbReference type="Pfam" id="PF01529">
    <property type="entry name" value="DHHC"/>
    <property type="match status" value="1"/>
</dbReference>
<feature type="compositionally biased region" description="Gly residues" evidence="11">
    <location>
        <begin position="529"/>
        <end position="540"/>
    </location>
</feature>
<dbReference type="Proteomes" id="UP000780801">
    <property type="component" value="Unassembled WGS sequence"/>
</dbReference>
<evidence type="ECO:0000256" key="9">
    <source>
        <dbReference type="ARBA" id="ARBA00048048"/>
    </source>
</evidence>
<evidence type="ECO:0000256" key="3">
    <source>
        <dbReference type="ARBA" id="ARBA00022692"/>
    </source>
</evidence>
<evidence type="ECO:0000259" key="12">
    <source>
        <dbReference type="Pfam" id="PF01529"/>
    </source>
</evidence>
<dbReference type="PROSITE" id="PS50216">
    <property type="entry name" value="DHHC"/>
    <property type="match status" value="1"/>
</dbReference>
<evidence type="ECO:0000256" key="11">
    <source>
        <dbReference type="SAM" id="MobiDB-lite"/>
    </source>
</evidence>
<dbReference type="GO" id="GO:0016020">
    <property type="term" value="C:membrane"/>
    <property type="evidence" value="ECO:0007669"/>
    <property type="project" value="UniProtKB-SubCell"/>
</dbReference>
<keyword evidence="8 10" id="KW-0012">Acyltransferase</keyword>
<comment type="similarity">
    <text evidence="10">Belongs to the DHHC palmitoyltransferase family.</text>
</comment>
<keyword evidence="3 10" id="KW-0812">Transmembrane</keyword>
<feature type="region of interest" description="Disordered" evidence="11">
    <location>
        <begin position="512"/>
        <end position="593"/>
    </location>
</feature>
<feature type="compositionally biased region" description="Low complexity" evidence="11">
    <location>
        <begin position="397"/>
        <end position="408"/>
    </location>
</feature>
<evidence type="ECO:0000313" key="14">
    <source>
        <dbReference type="Proteomes" id="UP000780801"/>
    </source>
</evidence>
<feature type="region of interest" description="Disordered" evidence="11">
    <location>
        <begin position="390"/>
        <end position="415"/>
    </location>
</feature>
<keyword evidence="14" id="KW-1185">Reference proteome</keyword>
<feature type="compositionally biased region" description="Low complexity" evidence="11">
    <location>
        <begin position="469"/>
        <end position="485"/>
    </location>
</feature>
<reference evidence="13" key="1">
    <citation type="journal article" date="2020" name="Fungal Divers.">
        <title>Resolving the Mortierellaceae phylogeny through synthesis of multi-gene phylogenetics and phylogenomics.</title>
        <authorList>
            <person name="Vandepol N."/>
            <person name="Liber J."/>
            <person name="Desiro A."/>
            <person name="Na H."/>
            <person name="Kennedy M."/>
            <person name="Barry K."/>
            <person name="Grigoriev I.V."/>
            <person name="Miller A.N."/>
            <person name="O'Donnell K."/>
            <person name="Stajich J.E."/>
            <person name="Bonito G."/>
        </authorList>
    </citation>
    <scope>NUCLEOTIDE SEQUENCE</scope>
    <source>
        <strain evidence="13">KOD1015</strain>
    </source>
</reference>
<dbReference type="InterPro" id="IPR001594">
    <property type="entry name" value="Palmitoyltrfase_DHHC"/>
</dbReference>
<evidence type="ECO:0000256" key="7">
    <source>
        <dbReference type="ARBA" id="ARBA00023288"/>
    </source>
</evidence>
<evidence type="ECO:0000313" key="13">
    <source>
        <dbReference type="EMBL" id="KAF9578176.1"/>
    </source>
</evidence>
<organism evidence="13 14">
    <name type="scientific">Lunasporangiospora selenospora</name>
    <dbReference type="NCBI Taxonomy" id="979761"/>
    <lineage>
        <taxon>Eukaryota</taxon>
        <taxon>Fungi</taxon>
        <taxon>Fungi incertae sedis</taxon>
        <taxon>Mucoromycota</taxon>
        <taxon>Mortierellomycotina</taxon>
        <taxon>Mortierellomycetes</taxon>
        <taxon>Mortierellales</taxon>
        <taxon>Mortierellaceae</taxon>
        <taxon>Lunasporangiospora</taxon>
    </lineage>
</organism>
<sequence length="611" mass="67993">AVQKYAGYRSATHSDISMHTEGDDDEAAHVGLLGPEQFDLSPSPRMDAVTSTNGPYRSRPPRPNLRGGREDEEDDEDSDNRPLVRPQDHSSDETETTDSFPVNGPYDPQATPYPQPYLQSPHRQPHTAVRIHDDYNRVGVYGNVLHPEENGNQNRARTSPGDRYGFSRGDEEQTVYSSPVGLPASRFTVKRDGRMRYCQKCNHCPWLNNCVGHKNHKAFYLFVFWTAVYCVFIAVSTIAATTLAINLPSFDPQWIFVILGTIVFGLCLVPFAIHHTLLLKSNKTSLESFEKHRYRVGSTGEVLQSRVLNVFDLGASKNFRQVLGPVWYLWLVPVRNSTGSGWTFPANDYGKNMLQLDEEIESHPPYPPRNTHMAGVHPSRDNHLQRFGAAQSPIHGSNNPYSSNTNPTGRKTLSGEELGAQGAGYYYANGNNYYDSNTRGEAGTGLNGYEDEDSPWSAWSPRNTPSPLPQQLQSQHQQQLQQQQQGQLYNNGTGFFESYDLQDTVDLEDHVRRDSDESLNESDATSASLGGGGGGEGNGGRSFRRSFRSPTPRRFRRQADSNIFPPPVRSSFGSDIEGDGIGIGGFGDDEGGDVEEYLYDSDEPATIRIDK</sequence>
<feature type="transmembrane region" description="Helical" evidence="10">
    <location>
        <begin position="253"/>
        <end position="273"/>
    </location>
</feature>
<comment type="catalytic activity">
    <reaction evidence="9 10">
        <text>L-cysteinyl-[protein] + hexadecanoyl-CoA = S-hexadecanoyl-L-cysteinyl-[protein] + CoA</text>
        <dbReference type="Rhea" id="RHEA:36683"/>
        <dbReference type="Rhea" id="RHEA-COMP:10131"/>
        <dbReference type="Rhea" id="RHEA-COMP:11032"/>
        <dbReference type="ChEBI" id="CHEBI:29950"/>
        <dbReference type="ChEBI" id="CHEBI:57287"/>
        <dbReference type="ChEBI" id="CHEBI:57379"/>
        <dbReference type="ChEBI" id="CHEBI:74151"/>
        <dbReference type="EC" id="2.3.1.225"/>
    </reaction>
</comment>
<dbReference type="EC" id="2.3.1.225" evidence="10"/>
<comment type="domain">
    <text evidence="10">The DHHC domain is required for palmitoyltransferase activity.</text>
</comment>
<evidence type="ECO:0000256" key="2">
    <source>
        <dbReference type="ARBA" id="ARBA00022679"/>
    </source>
</evidence>
<feature type="compositionally biased region" description="Basic residues" evidence="11">
    <location>
        <begin position="542"/>
        <end position="556"/>
    </location>
</feature>
<keyword evidence="6" id="KW-0564">Palmitate</keyword>
<dbReference type="OrthoDB" id="9909019at2759"/>
<keyword evidence="5 10" id="KW-0472">Membrane</keyword>
<feature type="region of interest" description="Disordered" evidence="11">
    <location>
        <begin position="1"/>
        <end position="125"/>
    </location>
</feature>
<dbReference type="InterPro" id="IPR039859">
    <property type="entry name" value="PFA4/ZDH16/20/ERF2-like"/>
</dbReference>
<keyword evidence="2 10" id="KW-0808">Transferase</keyword>
<accession>A0A9P6FN72</accession>
<feature type="compositionally biased region" description="Basic and acidic residues" evidence="11">
    <location>
        <begin position="79"/>
        <end position="92"/>
    </location>
</feature>
<evidence type="ECO:0000256" key="6">
    <source>
        <dbReference type="ARBA" id="ARBA00023139"/>
    </source>
</evidence>
<evidence type="ECO:0000256" key="10">
    <source>
        <dbReference type="RuleBase" id="RU079119"/>
    </source>
</evidence>
<dbReference type="AlphaFoldDB" id="A0A9P6FN72"/>
<dbReference type="EMBL" id="JAABOA010003930">
    <property type="protein sequence ID" value="KAF9578176.1"/>
    <property type="molecule type" value="Genomic_DNA"/>
</dbReference>
<comment type="subcellular location">
    <subcellularLocation>
        <location evidence="1">Membrane</location>
        <topology evidence="1">Multi-pass membrane protein</topology>
    </subcellularLocation>
</comment>
<evidence type="ECO:0000256" key="5">
    <source>
        <dbReference type="ARBA" id="ARBA00023136"/>
    </source>
</evidence>
<evidence type="ECO:0000256" key="8">
    <source>
        <dbReference type="ARBA" id="ARBA00023315"/>
    </source>
</evidence>
<keyword evidence="4 10" id="KW-1133">Transmembrane helix</keyword>
<keyword evidence="7" id="KW-0449">Lipoprotein</keyword>
<feature type="non-terminal residue" evidence="13">
    <location>
        <position position="611"/>
    </location>
</feature>
<dbReference type="GO" id="GO:0019706">
    <property type="term" value="F:protein-cysteine S-palmitoyltransferase activity"/>
    <property type="evidence" value="ECO:0007669"/>
    <property type="project" value="UniProtKB-EC"/>
</dbReference>
<protein>
    <recommendedName>
        <fullName evidence="10">Palmitoyltransferase</fullName>
        <ecNumber evidence="10">2.3.1.225</ecNumber>
    </recommendedName>
</protein>
<comment type="caution">
    <text evidence="13">The sequence shown here is derived from an EMBL/GenBank/DDBJ whole genome shotgun (WGS) entry which is preliminary data.</text>
</comment>
<feature type="transmembrane region" description="Helical" evidence="10">
    <location>
        <begin position="219"/>
        <end position="247"/>
    </location>
</feature>